<protein>
    <submittedName>
        <fullName evidence="2">F390 synthetase-related protein</fullName>
    </submittedName>
</protein>
<dbReference type="PANTHER" id="PTHR36932:SF1">
    <property type="entry name" value="CAPSULAR POLYSACCHARIDE BIOSYNTHESIS PROTEIN"/>
    <property type="match status" value="1"/>
</dbReference>
<dbReference type="InterPro" id="IPR042099">
    <property type="entry name" value="ANL_N_sf"/>
</dbReference>
<dbReference type="InterPro" id="IPR012685">
    <property type="entry name" value="CHP02304_F390_synth-rel"/>
</dbReference>
<dbReference type="InterPro" id="IPR053158">
    <property type="entry name" value="CapK_Type1_Caps_Biosynth"/>
</dbReference>
<evidence type="ECO:0000259" key="1">
    <source>
        <dbReference type="Pfam" id="PF00501"/>
    </source>
</evidence>
<name>A0A5B9DGA2_9ARCH</name>
<accession>A0A5B9DGA2</accession>
<dbReference type="EMBL" id="CP042905">
    <property type="protein sequence ID" value="QEE18085.1"/>
    <property type="molecule type" value="Genomic_DNA"/>
</dbReference>
<dbReference type="OrthoDB" id="37928at2157"/>
<dbReference type="SUPFAM" id="SSF56801">
    <property type="entry name" value="Acetyl-CoA synthetase-like"/>
    <property type="match status" value="1"/>
</dbReference>
<dbReference type="InterPro" id="IPR000873">
    <property type="entry name" value="AMP-dep_synth/lig_dom"/>
</dbReference>
<dbReference type="RefSeq" id="WP_147665044.1">
    <property type="nucleotide sequence ID" value="NZ_CP042905.2"/>
</dbReference>
<evidence type="ECO:0000313" key="2">
    <source>
        <dbReference type="EMBL" id="QEE18085.1"/>
    </source>
</evidence>
<dbReference type="Gene3D" id="3.40.50.12780">
    <property type="entry name" value="N-terminal domain of ligase-like"/>
    <property type="match status" value="1"/>
</dbReference>
<reference evidence="2 3" key="2">
    <citation type="journal article" date="2024" name="Int. J. Syst. Evol. Microbiol.">
        <title>Promethearchaeum syntrophicum gen. nov., sp. nov., an anaerobic, obligately syntrophic archaeon, the first isolate of the lineage 'Asgard' archaea, and proposal of the new archaeal phylum Promethearchaeota phyl. nov. and kingdom Promethearchaeati regn. nov.</title>
        <authorList>
            <person name="Imachi H."/>
            <person name="Nobu M.K."/>
            <person name="Kato S."/>
            <person name="Takaki Y."/>
            <person name="Miyazaki M."/>
            <person name="Miyata M."/>
            <person name="Ogawara M."/>
            <person name="Saito Y."/>
            <person name="Sakai S."/>
            <person name="Tahara Y.O."/>
            <person name="Takano Y."/>
            <person name="Tasumi E."/>
            <person name="Uematsu K."/>
            <person name="Yoshimura T."/>
            <person name="Itoh T."/>
            <person name="Ohkuma M."/>
            <person name="Takai K."/>
        </authorList>
    </citation>
    <scope>NUCLEOTIDE SEQUENCE [LARGE SCALE GENOMIC DNA]</scope>
    <source>
        <strain evidence="2 3">MK-D1</strain>
    </source>
</reference>
<reference evidence="2 3" key="1">
    <citation type="journal article" date="2020" name="Nature">
        <title>Isolation of an archaeon at the prokaryote-eukaryote interface.</title>
        <authorList>
            <person name="Imachi H."/>
            <person name="Nobu M.K."/>
            <person name="Nakahara N."/>
            <person name="Morono Y."/>
            <person name="Ogawara M."/>
            <person name="Takaki Y."/>
            <person name="Takano Y."/>
            <person name="Uematsu K."/>
            <person name="Ikuta T."/>
            <person name="Ito M."/>
            <person name="Matsui Y."/>
            <person name="Miyazaki M."/>
            <person name="Murata K."/>
            <person name="Saito Y."/>
            <person name="Sakai S."/>
            <person name="Song C."/>
            <person name="Tasumi E."/>
            <person name="Yamanaka Y."/>
            <person name="Yamaguchi T."/>
            <person name="Kamagata Y."/>
            <person name="Tamaki H."/>
            <person name="Takai K."/>
        </authorList>
    </citation>
    <scope>NUCLEOTIDE SEQUENCE [LARGE SCALE GENOMIC DNA]</scope>
    <source>
        <strain evidence="2 3">MK-D1</strain>
    </source>
</reference>
<dbReference type="KEGG" id="psyt:DSAG12_03923"/>
<proteinExistence type="predicted"/>
<gene>
    <name evidence="2" type="ORF">DSAG12_03923</name>
</gene>
<dbReference type="GeneID" id="41331888"/>
<keyword evidence="3" id="KW-1185">Reference proteome</keyword>
<evidence type="ECO:0000313" key="3">
    <source>
        <dbReference type="Proteomes" id="UP000321408"/>
    </source>
</evidence>
<dbReference type="NCBIfam" id="TIGR02304">
    <property type="entry name" value="aden_form_hyp"/>
    <property type="match status" value="1"/>
</dbReference>
<dbReference type="PANTHER" id="PTHR36932">
    <property type="entry name" value="CAPSULAR POLYSACCHARIDE BIOSYNTHESIS PROTEIN"/>
    <property type="match status" value="1"/>
</dbReference>
<dbReference type="Pfam" id="PF00501">
    <property type="entry name" value="AMP-binding"/>
    <property type="match status" value="1"/>
</dbReference>
<feature type="domain" description="AMP-dependent synthetase/ligase" evidence="1">
    <location>
        <begin position="172"/>
        <end position="290"/>
    </location>
</feature>
<dbReference type="Proteomes" id="UP000321408">
    <property type="component" value="Chromosome"/>
</dbReference>
<sequence>MSNLLTAFLKARWRFKHWNPEKIRKFQIHQARKIIQYAVTNSKFYHSYYNNKNLNDVFQLPLIDKQIMMKEFTNFNTAGLTREECLNFCLKTEETRDFSQKYKNYIIGMSTGTSGNRGIEMVTKKEAGIMQTTFIARFPIPLRGRFHLAFILRVFSPGFNVNVGKFKMSYVSPMDTLENIINELNQLQPTALSAPPSMLKILAEAKQDNKLQITPNLVVSYAEVLSPDTEQFLEKIFETKILEVYKATEGMLAQSCKAGRLHINEDISIVEIVDENDDHVPPGTPGHVIVTDLVKRTTPIIRYRLNDIVTIDPDPAPCPCGSQFRVIKQIQGRADDMFLGKRADTKQSQFIFGDYIRRAIVSTSDHIREYRAIQENPQKIIIDLELIPEFQTPEEQSIFNNELPNKISQLFKKHKCETPDVEINFKAITHDFSLKLRRIIRNFDETAYF</sequence>
<organism evidence="2 3">
    <name type="scientific">Promethearchaeum syntrophicum</name>
    <dbReference type="NCBI Taxonomy" id="2594042"/>
    <lineage>
        <taxon>Archaea</taxon>
        <taxon>Promethearchaeati</taxon>
        <taxon>Promethearchaeota</taxon>
        <taxon>Promethearchaeia</taxon>
        <taxon>Promethearchaeales</taxon>
        <taxon>Promethearchaeaceae</taxon>
        <taxon>Promethearchaeum</taxon>
    </lineage>
</organism>
<dbReference type="AlphaFoldDB" id="A0A5B9DGA2"/>